<feature type="transmembrane region" description="Helical" evidence="2">
    <location>
        <begin position="51"/>
        <end position="72"/>
    </location>
</feature>
<reference evidence="5" key="1">
    <citation type="journal article" date="2019" name="Int. J. Syst. Evol. Microbiol.">
        <title>The Global Catalogue of Microorganisms (GCM) 10K type strain sequencing project: providing services to taxonomists for standard genome sequencing and annotation.</title>
        <authorList>
            <consortium name="The Broad Institute Genomics Platform"/>
            <consortium name="The Broad Institute Genome Sequencing Center for Infectious Disease"/>
            <person name="Wu L."/>
            <person name="Ma J."/>
        </authorList>
    </citation>
    <scope>NUCLEOTIDE SEQUENCE [LARGE SCALE GENOMIC DNA]</scope>
    <source>
        <strain evidence="5">JCM 15910</strain>
    </source>
</reference>
<evidence type="ECO:0000256" key="3">
    <source>
        <dbReference type="SAM" id="SignalP"/>
    </source>
</evidence>
<evidence type="ECO:0000256" key="2">
    <source>
        <dbReference type="SAM" id="Phobius"/>
    </source>
</evidence>
<keyword evidence="5" id="KW-1185">Reference proteome</keyword>
<dbReference type="RefSeq" id="WP_215348802.1">
    <property type="nucleotide sequence ID" value="NZ_BAAAFE010000005.1"/>
</dbReference>
<feature type="region of interest" description="Disordered" evidence="1">
    <location>
        <begin position="68"/>
        <end position="109"/>
    </location>
</feature>
<organism evidence="4 5">
    <name type="scientific">Sphingopyxis soli</name>
    <dbReference type="NCBI Taxonomy" id="592051"/>
    <lineage>
        <taxon>Bacteria</taxon>
        <taxon>Pseudomonadati</taxon>
        <taxon>Pseudomonadota</taxon>
        <taxon>Alphaproteobacteria</taxon>
        <taxon>Sphingomonadales</taxon>
        <taxon>Sphingomonadaceae</taxon>
        <taxon>Sphingopyxis</taxon>
    </lineage>
</organism>
<evidence type="ECO:0008006" key="6">
    <source>
        <dbReference type="Google" id="ProtNLM"/>
    </source>
</evidence>
<accession>A0ABP3XBR0</accession>
<gene>
    <name evidence="4" type="ORF">GCM10009115_12480</name>
</gene>
<dbReference type="EMBL" id="BAAAFE010000005">
    <property type="protein sequence ID" value="GAA0863118.1"/>
    <property type="molecule type" value="Genomic_DNA"/>
</dbReference>
<keyword evidence="3" id="KW-0732">Signal</keyword>
<keyword evidence="2" id="KW-1133">Transmembrane helix</keyword>
<evidence type="ECO:0000313" key="4">
    <source>
        <dbReference type="EMBL" id="GAA0863118.1"/>
    </source>
</evidence>
<sequence>MRKFTGLATATAIVITSVGVSAAPAEARDRYGHGYGWGHRHRDNIDAGDVIGGLLIIGTIAAIASAASKGIAERRDREDRYDPPYREPRQDAPNYDPPVDDARPYGDGTTEVRPYGNGEAEARAADACSWAVEGEMGDDARVDSITKTEPNNGGWYVTGTASRLGGEVRSFGCSYRSGRVVDVSFG</sequence>
<protein>
    <recommendedName>
        <fullName evidence="6">Secreted protein</fullName>
    </recommendedName>
</protein>
<dbReference type="Proteomes" id="UP001500738">
    <property type="component" value="Unassembled WGS sequence"/>
</dbReference>
<feature type="compositionally biased region" description="Basic and acidic residues" evidence="1">
    <location>
        <begin position="71"/>
        <end position="90"/>
    </location>
</feature>
<evidence type="ECO:0000256" key="1">
    <source>
        <dbReference type="SAM" id="MobiDB-lite"/>
    </source>
</evidence>
<keyword evidence="2" id="KW-0812">Transmembrane</keyword>
<feature type="signal peptide" evidence="3">
    <location>
        <begin position="1"/>
        <end position="22"/>
    </location>
</feature>
<comment type="caution">
    <text evidence="4">The sequence shown here is derived from an EMBL/GenBank/DDBJ whole genome shotgun (WGS) entry which is preliminary data.</text>
</comment>
<feature type="chain" id="PRO_5045748330" description="Secreted protein" evidence="3">
    <location>
        <begin position="23"/>
        <end position="186"/>
    </location>
</feature>
<evidence type="ECO:0000313" key="5">
    <source>
        <dbReference type="Proteomes" id="UP001500738"/>
    </source>
</evidence>
<keyword evidence="2" id="KW-0472">Membrane</keyword>
<name>A0ABP3XBR0_9SPHN</name>
<proteinExistence type="predicted"/>